<dbReference type="CDD" id="cd15489">
    <property type="entry name" value="PHD_SF"/>
    <property type="match status" value="1"/>
</dbReference>
<evidence type="ECO:0000259" key="1">
    <source>
        <dbReference type="Pfam" id="PF25298"/>
    </source>
</evidence>
<keyword evidence="2" id="KW-1185">Reference proteome</keyword>
<organism evidence="2 3">
    <name type="scientific">Spodoptera frugiperda</name>
    <name type="common">Fall armyworm</name>
    <dbReference type="NCBI Taxonomy" id="7108"/>
    <lineage>
        <taxon>Eukaryota</taxon>
        <taxon>Metazoa</taxon>
        <taxon>Ecdysozoa</taxon>
        <taxon>Arthropoda</taxon>
        <taxon>Hexapoda</taxon>
        <taxon>Insecta</taxon>
        <taxon>Pterygota</taxon>
        <taxon>Neoptera</taxon>
        <taxon>Endopterygota</taxon>
        <taxon>Lepidoptera</taxon>
        <taxon>Glossata</taxon>
        <taxon>Ditrysia</taxon>
        <taxon>Noctuoidea</taxon>
        <taxon>Noctuidae</taxon>
        <taxon>Amphipyrinae</taxon>
        <taxon>Spodoptera</taxon>
    </lineage>
</organism>
<feature type="domain" description="FP protein C-terminal" evidence="1">
    <location>
        <begin position="267"/>
        <end position="319"/>
    </location>
</feature>
<dbReference type="Gene3D" id="3.30.40.10">
    <property type="entry name" value="Zinc/RING finger domain, C3HC4 (zinc finger)"/>
    <property type="match status" value="1"/>
</dbReference>
<accession>A0A9R0EAE5</accession>
<reference evidence="3" key="1">
    <citation type="submission" date="2025-08" db="UniProtKB">
        <authorList>
            <consortium name="RefSeq"/>
        </authorList>
    </citation>
    <scope>IDENTIFICATION</scope>
    <source>
        <tissue evidence="3">Whole larval tissue</tissue>
    </source>
</reference>
<dbReference type="Pfam" id="PF25298">
    <property type="entry name" value="Baculo_FP_2nd"/>
    <property type="match status" value="1"/>
</dbReference>
<evidence type="ECO:0000313" key="3">
    <source>
        <dbReference type="RefSeq" id="XP_050561659.1"/>
    </source>
</evidence>
<protein>
    <submittedName>
        <fullName evidence="3">Uncharacterized protein LOC118273805</fullName>
    </submittedName>
</protein>
<dbReference type="GeneID" id="118273805"/>
<dbReference type="SUPFAM" id="SSF57903">
    <property type="entry name" value="FYVE/PHD zinc finger"/>
    <property type="match status" value="1"/>
</dbReference>
<name>A0A9R0EAE5_SPOFR</name>
<dbReference type="AlphaFoldDB" id="A0A9R0EAE5"/>
<evidence type="ECO:0000313" key="2">
    <source>
        <dbReference type="Proteomes" id="UP000829999"/>
    </source>
</evidence>
<sequence length="319" mass="35866">MESQKCGSCGEQLSEGAKCTACNQSLHYHCAGITEGGYRKLGDRKLSWRCHKCRQLNVGATQLPSSPRSPISESDSAVLMEIRALAAKLAPLEGLKNEMSALRNEFVDLRGSFQTQFDDIIKTFGAKMENMEQRIVQLQGVKVQVDGLQARLDKLDDEAESKDQWLRLNNIEVKGIPQSKNENLFEVITKIGQKINYPICKTQINFLARVPTRDKEHTKPIIVGFCNRYVKEDFIAAARYESKTTSMIASHIGLPGNGKIFINDHLTMNNKLLLSKTKKAASEMDFRYVWVKHAKIHARKTDTSPVLVIKTEKDLGKLV</sequence>
<dbReference type="InterPro" id="IPR057251">
    <property type="entry name" value="FP_C"/>
</dbReference>
<dbReference type="RefSeq" id="XP_050561659.1">
    <property type="nucleotide sequence ID" value="XM_050705702.1"/>
</dbReference>
<dbReference type="Proteomes" id="UP000829999">
    <property type="component" value="Chromosome 28"/>
</dbReference>
<dbReference type="InterPro" id="IPR013083">
    <property type="entry name" value="Znf_RING/FYVE/PHD"/>
</dbReference>
<proteinExistence type="predicted"/>
<gene>
    <name evidence="3" type="primary">LOC118273805</name>
</gene>
<dbReference type="InterPro" id="IPR011011">
    <property type="entry name" value="Znf_FYVE_PHD"/>
</dbReference>
<dbReference type="OrthoDB" id="7048166at2759"/>